<dbReference type="OrthoDB" id="5447718at2"/>
<gene>
    <name evidence="1" type="ORF">SAMN04488503_0344</name>
</gene>
<evidence type="ECO:0000313" key="1">
    <source>
        <dbReference type="EMBL" id="SNR61191.1"/>
    </source>
</evidence>
<protein>
    <submittedName>
        <fullName evidence="1">Uncharacterized protein</fullName>
    </submittedName>
</protein>
<dbReference type="RefSeq" id="WP_143337280.1">
    <property type="nucleotide sequence ID" value="NZ_FZOC01000001.1"/>
</dbReference>
<keyword evidence="2" id="KW-1185">Reference proteome</keyword>
<dbReference type="AlphaFoldDB" id="A0A238XRQ6"/>
<name>A0A238XRQ6_9BACT</name>
<dbReference type="Proteomes" id="UP000198324">
    <property type="component" value="Unassembled WGS sequence"/>
</dbReference>
<sequence>MCASDCSSEEGERELPGVFAIVDAPKPMFSMRLGRASTFPDGGPQGGASRRQVAESLEAQERLRRELDRTHEAYRKGQAAQAKRILELEAETRALHRALEGERERIRLARTAREHVPAHGSPPTEILLRPLVLRSRQGEYLGVTDAQGTPLTLSGLIRLVEVGWGADRVVASFWDEEAGGWSLSFGVISAGHCCSYVLRVRPMRTPSGNRVAVLMAMRVGGAPVPHVHLVRMFRQLRECFQQE</sequence>
<reference evidence="1 2" key="1">
    <citation type="submission" date="2017-06" db="EMBL/GenBank/DDBJ databases">
        <authorList>
            <person name="Kim H.J."/>
            <person name="Triplett B.A."/>
        </authorList>
    </citation>
    <scope>NUCLEOTIDE SEQUENCE [LARGE SCALE GENOMIC DNA]</scope>
    <source>
        <strain evidence="1 2">DSM 13116</strain>
    </source>
</reference>
<accession>A0A238XRQ6</accession>
<dbReference type="EMBL" id="FZOC01000001">
    <property type="protein sequence ID" value="SNR61191.1"/>
    <property type="molecule type" value="Genomic_DNA"/>
</dbReference>
<proteinExistence type="predicted"/>
<evidence type="ECO:0000313" key="2">
    <source>
        <dbReference type="Proteomes" id="UP000198324"/>
    </source>
</evidence>
<organism evidence="1 2">
    <name type="scientific">Humidesulfovibrio mexicanus</name>
    <dbReference type="NCBI Taxonomy" id="147047"/>
    <lineage>
        <taxon>Bacteria</taxon>
        <taxon>Pseudomonadati</taxon>
        <taxon>Thermodesulfobacteriota</taxon>
        <taxon>Desulfovibrionia</taxon>
        <taxon>Desulfovibrionales</taxon>
        <taxon>Desulfovibrionaceae</taxon>
        <taxon>Humidesulfovibrio</taxon>
    </lineage>
</organism>